<sequence length="797" mass="86442">MPMSLSLSSPEVSEVLPQAQQQEQDVLLILQSALELQQAGAYEDARALYEIIIGAVPMHADAQYGYAMLKVQMGEPADSLRNFEVALGLSPDNRHYWVNYISALFQSGQASAAWIALDLAQQRGVKGPDLDWLITQMARSNASPAPAAVAMPATTPNGTTPAATPGAPDQAVGNASGTATASGDKRKAPSSKVNKVNALIQDRQLEEAIAYARGLTAEYPSDGTAWGALGLALHQVGHFQDIVDAASRSVELQPNDLVIRRLLANALREIGRLSESEAHCRHILSTAPDDANTLWHLGSVLHCQKRYDEAAVAGRRAVELAPNNALAHLSFGMVQIDRGQVAEALGHLQTAIELDSNNTKNNSAVLFRLTHCDAIDTATLTEAHFAYGKRNAIRTSPKRHANVPDPRRKLRIGLVSGDLYNHAVSTYLGAVVEYLAKDPSVSLHFYYNFTIEDEVTSFLQAHAASWTVVTRMNDVGFAATVRRDEIDILIDLSGHTNHNRLPAFARKPAPIQVTWLGYPATTGLDAMDYFLADRHSTPPGLFDAQFSEKIVLLPAVAPYCPTAASPPVNTLPALHKGYITYGSFNRLNKVSRQVVALWARILHADPSARMIIGAIEGDADQQTCLTRFADEGIDAGRLSFRTRTETPVYLQQHHHVDICLDTFPYTGATTTINALWMGVPTVTIAGNSPLSRGSASWLGQLGLHQYIANDADDFVQRALALSKDLDALKQLRATLRERCMHATSIQPANVASSLSLALRAMWERWCAGQAPDSFEIEPVQNTVAPAAASEHALQPVT</sequence>
<feature type="repeat" description="TPR" evidence="8">
    <location>
        <begin position="60"/>
        <end position="93"/>
    </location>
</feature>
<protein>
    <recommendedName>
        <fullName evidence="3">protein O-GlcNAc transferase</fullName>
        <ecNumber evidence="3">2.4.1.255</ecNumber>
    </recommendedName>
</protein>
<evidence type="ECO:0000256" key="3">
    <source>
        <dbReference type="ARBA" id="ARBA00011970"/>
    </source>
</evidence>
<feature type="domain" description="O-GlcNAc transferase C-terminal" evidence="10">
    <location>
        <begin position="576"/>
        <end position="741"/>
    </location>
</feature>
<comment type="pathway">
    <text evidence="1">Protein modification; protein glycosylation.</text>
</comment>
<dbReference type="InterPro" id="IPR019734">
    <property type="entry name" value="TPR_rpt"/>
</dbReference>
<feature type="repeat" description="TPR" evidence="8">
    <location>
        <begin position="325"/>
        <end position="358"/>
    </location>
</feature>
<evidence type="ECO:0000256" key="5">
    <source>
        <dbReference type="ARBA" id="ARBA00022679"/>
    </source>
</evidence>
<keyword evidence="5" id="KW-0808">Transferase</keyword>
<dbReference type="Gene3D" id="3.40.50.2000">
    <property type="entry name" value="Glycogen Phosphorylase B"/>
    <property type="match status" value="1"/>
</dbReference>
<dbReference type="InterPro" id="IPR011990">
    <property type="entry name" value="TPR-like_helical_dom_sf"/>
</dbReference>
<evidence type="ECO:0000256" key="1">
    <source>
        <dbReference type="ARBA" id="ARBA00004922"/>
    </source>
</evidence>
<evidence type="ECO:0000256" key="9">
    <source>
        <dbReference type="SAM" id="MobiDB-lite"/>
    </source>
</evidence>
<dbReference type="KEGG" id="rme:Rmet_5235"/>
<dbReference type="PROSITE" id="PS50005">
    <property type="entry name" value="TPR"/>
    <property type="match status" value="4"/>
</dbReference>
<gene>
    <name evidence="11" type="ordered locus">Rmet_5235</name>
</gene>
<evidence type="ECO:0000256" key="2">
    <source>
        <dbReference type="ARBA" id="ARBA00005386"/>
    </source>
</evidence>
<dbReference type="eggNOG" id="COG0457">
    <property type="taxonomic scope" value="Bacteria"/>
</dbReference>
<evidence type="ECO:0000313" key="12">
    <source>
        <dbReference type="Proteomes" id="UP000002429"/>
    </source>
</evidence>
<feature type="domain" description="O-GlcNAc transferase C-terminal" evidence="10">
    <location>
        <begin position="366"/>
        <end position="554"/>
    </location>
</feature>
<proteinExistence type="inferred from homology"/>
<dbReference type="InterPro" id="IPR029489">
    <property type="entry name" value="OGT/SEC/SPY_C"/>
</dbReference>
<evidence type="ECO:0000313" key="11">
    <source>
        <dbReference type="EMBL" id="ABF12094.1"/>
    </source>
</evidence>
<evidence type="ECO:0000256" key="6">
    <source>
        <dbReference type="ARBA" id="ARBA00022737"/>
    </source>
</evidence>
<dbReference type="Gene3D" id="3.40.50.11380">
    <property type="match status" value="1"/>
</dbReference>
<keyword evidence="7 8" id="KW-0802">TPR repeat</keyword>
<keyword evidence="12" id="KW-1185">Reference proteome</keyword>
<dbReference type="SMART" id="SM00028">
    <property type="entry name" value="TPR"/>
    <property type="match status" value="6"/>
</dbReference>
<reference evidence="12" key="1">
    <citation type="journal article" date="2010" name="PLoS ONE">
        <title>The complete genome sequence of Cupriavidus metallidurans strain CH34, a master survivalist in harsh and anthropogenic environments.</title>
        <authorList>
            <person name="Janssen P.J."/>
            <person name="Van Houdt R."/>
            <person name="Moors H."/>
            <person name="Monsieurs P."/>
            <person name="Morin N."/>
            <person name="Michaux A."/>
            <person name="Benotmane M.A."/>
            <person name="Leys N."/>
            <person name="Vallaeys T."/>
            <person name="Lapidus A."/>
            <person name="Monchy S."/>
            <person name="Medigue C."/>
            <person name="Taghavi S."/>
            <person name="McCorkle S."/>
            <person name="Dunn J."/>
            <person name="van der Lelie D."/>
            <person name="Mergeay M."/>
        </authorList>
    </citation>
    <scope>NUCLEOTIDE SEQUENCE [LARGE SCALE GENOMIC DNA]</scope>
    <source>
        <strain evidence="12">ATCC 43123 / DSM 2839 / NBRC 102507 / CH34</strain>
    </source>
</reference>
<feature type="compositionally biased region" description="Low complexity" evidence="9">
    <location>
        <begin position="145"/>
        <end position="168"/>
    </location>
</feature>
<dbReference type="GO" id="GO:0097363">
    <property type="term" value="F:protein O-acetylglucosaminyltransferase activity"/>
    <property type="evidence" value="ECO:0007669"/>
    <property type="project" value="UniProtKB-EC"/>
</dbReference>
<evidence type="ECO:0000256" key="7">
    <source>
        <dbReference type="ARBA" id="ARBA00022803"/>
    </source>
</evidence>
<evidence type="ECO:0000256" key="8">
    <source>
        <dbReference type="PROSITE-ProRule" id="PRU00339"/>
    </source>
</evidence>
<feature type="repeat" description="TPR" evidence="8">
    <location>
        <begin position="291"/>
        <end position="324"/>
    </location>
</feature>
<organism evidence="11 12">
    <name type="scientific">Cupriavidus metallidurans (strain ATCC 43123 / DSM 2839 / NBRC 102507 / CH34)</name>
    <name type="common">Ralstonia metallidurans</name>
    <dbReference type="NCBI Taxonomy" id="266264"/>
    <lineage>
        <taxon>Bacteria</taxon>
        <taxon>Pseudomonadati</taxon>
        <taxon>Pseudomonadota</taxon>
        <taxon>Betaproteobacteria</taxon>
        <taxon>Burkholderiales</taxon>
        <taxon>Burkholderiaceae</taxon>
        <taxon>Cupriavidus</taxon>
    </lineage>
</organism>
<dbReference type="EC" id="2.4.1.255" evidence="3"/>
<dbReference type="AlphaFoldDB" id="Q1LCN2"/>
<dbReference type="InterPro" id="IPR051939">
    <property type="entry name" value="Glycosyltr_41/O-GlcNAc_trsf"/>
</dbReference>
<name>Q1LCN2_CUPMC</name>
<feature type="repeat" description="TPR" evidence="8">
    <location>
        <begin position="223"/>
        <end position="256"/>
    </location>
</feature>
<dbReference type="HOGENOM" id="CLU_001721_4_0_4"/>
<evidence type="ECO:0000256" key="4">
    <source>
        <dbReference type="ARBA" id="ARBA00022676"/>
    </source>
</evidence>
<feature type="region of interest" description="Disordered" evidence="9">
    <location>
        <begin position="145"/>
        <end position="193"/>
    </location>
</feature>
<keyword evidence="11" id="KW-0614">Plasmid</keyword>
<dbReference type="Proteomes" id="UP000002429">
    <property type="component" value="Plasmid megaplasmid"/>
</dbReference>
<dbReference type="Gene3D" id="1.25.40.10">
    <property type="entry name" value="Tetratricopeptide repeat domain"/>
    <property type="match status" value="2"/>
</dbReference>
<dbReference type="Pfam" id="PF13432">
    <property type="entry name" value="TPR_16"/>
    <property type="match status" value="3"/>
</dbReference>
<dbReference type="PANTHER" id="PTHR44835:SF1">
    <property type="entry name" value="PROTEIN O-GLCNAC TRANSFERASE"/>
    <property type="match status" value="1"/>
</dbReference>
<dbReference type="eggNOG" id="COG3914">
    <property type="taxonomic scope" value="Bacteria"/>
</dbReference>
<dbReference type="PANTHER" id="PTHR44835">
    <property type="entry name" value="UDP-N-ACETYLGLUCOSAMINE--PEPTIDE N-ACETYLGLUCOSAMINYLTRANSFERASE SPINDLY-RELATED"/>
    <property type="match status" value="1"/>
</dbReference>
<evidence type="ECO:0000259" key="10">
    <source>
        <dbReference type="Pfam" id="PF13844"/>
    </source>
</evidence>
<dbReference type="SUPFAM" id="SSF48452">
    <property type="entry name" value="TPR-like"/>
    <property type="match status" value="1"/>
</dbReference>
<geneLocation type="plasmid" evidence="11 12">
    <name>megaplasmid</name>
</geneLocation>
<dbReference type="Pfam" id="PF13844">
    <property type="entry name" value="Glyco_transf_41"/>
    <property type="match status" value="2"/>
</dbReference>
<comment type="similarity">
    <text evidence="2">Belongs to the glycosyltransferase 41 family. O-GlcNAc transferase subfamily.</text>
</comment>
<keyword evidence="6" id="KW-0677">Repeat</keyword>
<dbReference type="CAZy" id="GT41">
    <property type="family name" value="Glycosyltransferase Family 41"/>
</dbReference>
<dbReference type="EMBL" id="CP000353">
    <property type="protein sequence ID" value="ABF12094.1"/>
    <property type="molecule type" value="Genomic_DNA"/>
</dbReference>
<accession>Q1LCN2</accession>
<keyword evidence="4" id="KW-0328">Glycosyltransferase</keyword>